<keyword evidence="6 7" id="KW-0998">Cell outer membrane</keyword>
<organism evidence="9 10">
    <name type="scientific">Plebeiibacterium marinum</name>
    <dbReference type="NCBI Taxonomy" id="2992111"/>
    <lineage>
        <taxon>Bacteria</taxon>
        <taxon>Pseudomonadati</taxon>
        <taxon>Bacteroidota</taxon>
        <taxon>Bacteroidia</taxon>
        <taxon>Marinilabiliales</taxon>
        <taxon>Marinilabiliaceae</taxon>
        <taxon>Plebeiibacterium</taxon>
    </lineage>
</organism>
<evidence type="ECO:0000259" key="8">
    <source>
        <dbReference type="Pfam" id="PF07715"/>
    </source>
</evidence>
<comment type="subcellular location">
    <subcellularLocation>
        <location evidence="1 7">Cell outer membrane</location>
        <topology evidence="1 7">Multi-pass membrane protein</topology>
    </subcellularLocation>
</comment>
<dbReference type="InterPro" id="IPR039426">
    <property type="entry name" value="TonB-dep_rcpt-like"/>
</dbReference>
<dbReference type="Gene3D" id="2.40.170.20">
    <property type="entry name" value="TonB-dependent receptor, beta-barrel domain"/>
    <property type="match status" value="1"/>
</dbReference>
<dbReference type="InterPro" id="IPR012910">
    <property type="entry name" value="Plug_dom"/>
</dbReference>
<dbReference type="InterPro" id="IPR008969">
    <property type="entry name" value="CarboxyPept-like_regulatory"/>
</dbReference>
<dbReference type="InterPro" id="IPR023997">
    <property type="entry name" value="TonB-dep_OMP_SusC/RagA_CS"/>
</dbReference>
<dbReference type="EMBL" id="JAPDPI010000012">
    <property type="protein sequence ID" value="MCW3805545.1"/>
    <property type="molecule type" value="Genomic_DNA"/>
</dbReference>
<protein>
    <submittedName>
        <fullName evidence="9">TonB-dependent receptor</fullName>
    </submittedName>
</protein>
<dbReference type="NCBIfam" id="TIGR04056">
    <property type="entry name" value="OMP_RagA_SusC"/>
    <property type="match status" value="1"/>
</dbReference>
<keyword evidence="5 7" id="KW-0472">Membrane</keyword>
<keyword evidence="10" id="KW-1185">Reference proteome</keyword>
<keyword evidence="9" id="KW-0675">Receptor</keyword>
<dbReference type="InterPro" id="IPR037066">
    <property type="entry name" value="Plug_dom_sf"/>
</dbReference>
<keyword evidence="3 7" id="KW-1134">Transmembrane beta strand</keyword>
<dbReference type="Gene3D" id="2.60.40.1120">
    <property type="entry name" value="Carboxypeptidase-like, regulatory domain"/>
    <property type="match status" value="1"/>
</dbReference>
<dbReference type="AlphaFoldDB" id="A0AAE3MDD8"/>
<keyword evidence="2 7" id="KW-0813">Transport</keyword>
<evidence type="ECO:0000256" key="5">
    <source>
        <dbReference type="ARBA" id="ARBA00023136"/>
    </source>
</evidence>
<evidence type="ECO:0000313" key="10">
    <source>
        <dbReference type="Proteomes" id="UP001207408"/>
    </source>
</evidence>
<evidence type="ECO:0000313" key="9">
    <source>
        <dbReference type="EMBL" id="MCW3805545.1"/>
    </source>
</evidence>
<dbReference type="SUPFAM" id="SSF49464">
    <property type="entry name" value="Carboxypeptidase regulatory domain-like"/>
    <property type="match status" value="1"/>
</dbReference>
<evidence type="ECO:0000256" key="4">
    <source>
        <dbReference type="ARBA" id="ARBA00022692"/>
    </source>
</evidence>
<proteinExistence type="inferred from homology"/>
<reference evidence="9" key="1">
    <citation type="submission" date="2022-10" db="EMBL/GenBank/DDBJ databases">
        <authorList>
            <person name="Yu W.X."/>
        </authorList>
    </citation>
    <scope>NUCLEOTIDE SEQUENCE</scope>
    <source>
        <strain evidence="9">D04</strain>
    </source>
</reference>
<dbReference type="Pfam" id="PF07715">
    <property type="entry name" value="Plug"/>
    <property type="match status" value="1"/>
</dbReference>
<evidence type="ECO:0000256" key="7">
    <source>
        <dbReference type="PROSITE-ProRule" id="PRU01360"/>
    </source>
</evidence>
<evidence type="ECO:0000256" key="1">
    <source>
        <dbReference type="ARBA" id="ARBA00004571"/>
    </source>
</evidence>
<name>A0AAE3MDD8_9BACT</name>
<dbReference type="RefSeq" id="WP_301198916.1">
    <property type="nucleotide sequence ID" value="NZ_JAPDPI010000012.1"/>
</dbReference>
<comment type="caution">
    <text evidence="9">The sequence shown here is derived from an EMBL/GenBank/DDBJ whole genome shotgun (WGS) entry which is preliminary data.</text>
</comment>
<accession>A0AAE3MDD8</accession>
<comment type="similarity">
    <text evidence="7">Belongs to the TonB-dependent receptor family.</text>
</comment>
<evidence type="ECO:0000256" key="6">
    <source>
        <dbReference type="ARBA" id="ARBA00023237"/>
    </source>
</evidence>
<feature type="domain" description="TonB-dependent receptor plug" evidence="8">
    <location>
        <begin position="221"/>
        <end position="346"/>
    </location>
</feature>
<keyword evidence="4 7" id="KW-0812">Transmembrane</keyword>
<dbReference type="InterPro" id="IPR036942">
    <property type="entry name" value="Beta-barrel_TonB_sf"/>
</dbReference>
<dbReference type="GO" id="GO:0009279">
    <property type="term" value="C:cell outer membrane"/>
    <property type="evidence" value="ECO:0007669"/>
    <property type="project" value="UniProtKB-SubCell"/>
</dbReference>
<evidence type="ECO:0000256" key="3">
    <source>
        <dbReference type="ARBA" id="ARBA00022452"/>
    </source>
</evidence>
<evidence type="ECO:0000256" key="2">
    <source>
        <dbReference type="ARBA" id="ARBA00022448"/>
    </source>
</evidence>
<dbReference type="Pfam" id="PF13715">
    <property type="entry name" value="CarbopepD_reg_2"/>
    <property type="match status" value="1"/>
</dbReference>
<dbReference type="NCBIfam" id="TIGR04057">
    <property type="entry name" value="SusC_RagA_signa"/>
    <property type="match status" value="1"/>
</dbReference>
<dbReference type="PROSITE" id="PS52016">
    <property type="entry name" value="TONB_DEPENDENT_REC_3"/>
    <property type="match status" value="1"/>
</dbReference>
<dbReference type="InterPro" id="IPR023996">
    <property type="entry name" value="TonB-dep_OMP_SusC/RagA"/>
</dbReference>
<sequence>MKKLEMLFRDSGIRKLLFVMRITMLLLTVSILQVSASVYSQNTRLNVNLKNASIEEILDEIKEQSEYNFLYRSDIFSDVSEVDLKFEDVTLENILDYLVVPEGYSYVIKDKVVVIRKKVQERQYGDGEQQKKVQGTVVDTDGDPIPGVSVVVLGSTMGTATAVDGSYSLEIPANAATLVFSFVGMETQQVPINGRKVIDIVMEADHELVDEVVVIGYGQVDKKDLTGSVATVKSDGIKQIKTQTIDQALAGQMTGVFVTASGGEPGSGAVVHIRGLSGIKGDNQPLYVVDGIPIIQNPNFGTLGLGTYGTRANPLLSINPNDIERVDVLKDASAAAIYGSRAANGVILVTTKRGKQNETPKLNFSVNSTIQNPINTFDYLSSDEWIPLVKDAAQATLNQYPEMYWPYFPTEYTIVNDPDYFGDANTDWQKEILNKNALWNEYNFNISGGSKNTKYYVSVSASDQEGVFKGSEFDRYSLSSSLDAGITPWFKVGTSINYNYSVNKSSGLYSLQNGNFRPDLAVYDENGEYTGSEASVGYLLNPLGDQARNTNRTISKNMYGSLYGELELLEGLKFRSRLNLSLNDSKYEGFSPSFSQTALFQGAYYSEVGARLSNQLNAGYSLSFENTFNYNKVVNGVHKFDALLGISWDQTRLDLEAQTYLGFPDDVFLTNIQSANRVVDWGSESIENGLNSYFGRLNYVFNNRYLATFTARYDGSTKFGPDNKWGFFPSGALAWNVHNEGFLQDIEVISQLKLRASLGRTGQDNLPSFSYLAYYQSLENGDSFYNGVNGIAVPGVPNTGIKWETTDQLDLGIEFGLFDYRLSGEVVYFEKNTSDIILLTPIPAETGMSYWQNNVADVSNTGWEITLGGDVIRSENFRWNSTFNISFVKNKVDALKGGATSSGGSSGIVEGHPIGVVVGYDVIKIAQSQDEIDALNQAAGGSYQSTLLAPGDYIFKDVSGPQGVPDGKITADDRTVLGDINPDYFGGWNNTLTYKNIDFSFNWQFVQGSERNYGGINNLYYFDTTGNSLDIVKETWTEDFTDAPYARLGSGTHGYMPTSRSVVDASYIRLRSASIAYNLSKNLLDKLPISSARLTLTGNNLITITDYPGLDPESVNAQRGGATIDMTRDGGTAYPNTRTFTIGLNVTF</sequence>
<gene>
    <name evidence="9" type="ORF">OM074_07885</name>
</gene>
<dbReference type="SUPFAM" id="SSF56935">
    <property type="entry name" value="Porins"/>
    <property type="match status" value="1"/>
</dbReference>
<dbReference type="Gene3D" id="2.170.130.10">
    <property type="entry name" value="TonB-dependent receptor, plug domain"/>
    <property type="match status" value="1"/>
</dbReference>
<dbReference type="Proteomes" id="UP001207408">
    <property type="component" value="Unassembled WGS sequence"/>
</dbReference>